<dbReference type="Proteomes" id="UP000822184">
    <property type="component" value="Unassembled WGS sequence"/>
</dbReference>
<sequence>MQLSSNYGLKLFEGTDNVKRQDFVDNFTKIDYVMKEHDTHLSDMVYQTAGGSATAITLTIKGTLVNGYPITFIASANNGGAVTTINGKKLYKPGTTVSPNLISGKAYTVWYSSTGDCFFIKASAEGDADVSHVLASKKFSNDNDTGLTGAMPNNGAINYNIPINGSFTIPLGYTTGGKITQSITTKSEQTYNPSTTAQIIASGQYLSGSQTIAPVTGNATINDVVSGKVFSSGNGINLVGNATIASLGGFHIISGSISPSFSGNGSVTITTPGPPIAVFGIYRRDTTTWPFTYSVTGDFGIPIYDIYIPYLGISISGNTITFSGTVSINKINWVAIYK</sequence>
<evidence type="ECO:0000313" key="2">
    <source>
        <dbReference type="Proteomes" id="UP000822184"/>
    </source>
</evidence>
<dbReference type="RefSeq" id="WP_241426017.1">
    <property type="nucleotide sequence ID" value="NZ_JABTDW010000001.1"/>
</dbReference>
<reference evidence="1" key="1">
    <citation type="submission" date="2020-06" db="EMBL/GenBank/DDBJ databases">
        <title>Genomic insights into acetone-butanol-ethanol (ABE) fermentation by sequencing solventogenic clostridia strains.</title>
        <authorList>
            <person name="Brown S."/>
        </authorList>
    </citation>
    <scope>NUCLEOTIDE SEQUENCE</scope>
    <source>
        <strain evidence="1">DJ123</strain>
    </source>
</reference>
<proteinExistence type="predicted"/>
<dbReference type="EMBL" id="JABTDW010000001">
    <property type="protein sequence ID" value="NSB15820.1"/>
    <property type="molecule type" value="Genomic_DNA"/>
</dbReference>
<name>A0AAE5H638_CLOBE</name>
<accession>A0AAE5H638</accession>
<comment type="caution">
    <text evidence="1">The sequence shown here is derived from an EMBL/GenBank/DDBJ whole genome shotgun (WGS) entry which is preliminary data.</text>
</comment>
<gene>
    <name evidence="1" type="ORF">BCD95_004079</name>
</gene>
<evidence type="ECO:0000313" key="1">
    <source>
        <dbReference type="EMBL" id="NSB15820.1"/>
    </source>
</evidence>
<protein>
    <submittedName>
        <fullName evidence="1">Uncharacterized protein</fullName>
    </submittedName>
</protein>
<organism evidence="1 2">
    <name type="scientific">Clostridium beijerinckii</name>
    <name type="common">Clostridium MP</name>
    <dbReference type="NCBI Taxonomy" id="1520"/>
    <lineage>
        <taxon>Bacteria</taxon>
        <taxon>Bacillati</taxon>
        <taxon>Bacillota</taxon>
        <taxon>Clostridia</taxon>
        <taxon>Eubacteriales</taxon>
        <taxon>Clostridiaceae</taxon>
        <taxon>Clostridium</taxon>
    </lineage>
</organism>
<dbReference type="AlphaFoldDB" id="A0AAE5H638"/>